<dbReference type="InterPro" id="IPR002035">
    <property type="entry name" value="VWF_A"/>
</dbReference>
<dbReference type="STRING" id="355548.SAMN04487945_0915"/>
<evidence type="ECO:0000313" key="3">
    <source>
        <dbReference type="Proteomes" id="UP000198518"/>
    </source>
</evidence>
<dbReference type="EMBL" id="FOJA01000001">
    <property type="protein sequence ID" value="SEW01414.1"/>
    <property type="molecule type" value="Genomic_DNA"/>
</dbReference>
<protein>
    <submittedName>
        <fullName evidence="2">Ca-activated chloride channel family protein</fullName>
    </submittedName>
</protein>
<accession>A0A1I0NJR5</accession>
<reference evidence="2 3" key="1">
    <citation type="submission" date="2016-10" db="EMBL/GenBank/DDBJ databases">
        <authorList>
            <person name="de Groot N.N."/>
        </authorList>
    </citation>
    <scope>NUCLEOTIDE SEQUENCE [LARGE SCALE GENOMIC DNA]</scope>
    <source>
        <strain evidence="2 3">CGMCC 1.5337</strain>
    </source>
</reference>
<organism evidence="2 3">
    <name type="scientific">Halobacterium jilantaiense</name>
    <dbReference type="NCBI Taxonomy" id="355548"/>
    <lineage>
        <taxon>Archaea</taxon>
        <taxon>Methanobacteriati</taxon>
        <taxon>Methanobacteriota</taxon>
        <taxon>Stenosarchaea group</taxon>
        <taxon>Halobacteria</taxon>
        <taxon>Halobacteriales</taxon>
        <taxon>Halobacteriaceae</taxon>
        <taxon>Halobacterium</taxon>
    </lineage>
</organism>
<dbReference type="AlphaFoldDB" id="A0A1I0NJR5"/>
<gene>
    <name evidence="2" type="ORF">SAMN04487945_0915</name>
</gene>
<dbReference type="RefSeq" id="WP_089668186.1">
    <property type="nucleotide sequence ID" value="NZ_FOJA01000001.1"/>
</dbReference>
<dbReference type="PANTHER" id="PTHR10579">
    <property type="entry name" value="CALCIUM-ACTIVATED CHLORIDE CHANNEL REGULATOR"/>
    <property type="match status" value="1"/>
</dbReference>
<dbReference type="SMART" id="SM00327">
    <property type="entry name" value="VWA"/>
    <property type="match status" value="1"/>
</dbReference>
<name>A0A1I0NJR5_9EURY</name>
<dbReference type="InterPro" id="IPR051266">
    <property type="entry name" value="CLCR"/>
</dbReference>
<dbReference type="Proteomes" id="UP000198518">
    <property type="component" value="Unassembled WGS sequence"/>
</dbReference>
<dbReference type="PANTHER" id="PTHR10579:SF43">
    <property type="entry name" value="ZINC FINGER (C3HC4-TYPE RING FINGER) FAMILY PROTEIN"/>
    <property type="match status" value="1"/>
</dbReference>
<dbReference type="OrthoDB" id="156864at2157"/>
<dbReference type="PROSITE" id="PS50234">
    <property type="entry name" value="VWFA"/>
    <property type="match status" value="1"/>
</dbReference>
<sequence>MDTTYADIQAEARLDIAVEFITRRAIDCPDGRVHRLLVADQNGTEFAILTTPDSDPIRDLKTGATHRITSLLGATPPDATETTDATCPNCGGALRPGTVADAAGPTVAEAATELGLDARIGIIDNATTIRRVRPGTTTVDDWTPMHDDDDGRVAAPDYVCTDCRRHTASQHHHDAPEADHALDEFVENVSPAPATSDMASPETVGLAAGGAKDVTNFRENVIDGYTPQPEAISDEGLFYDYHFETGERTDSDSLFAPRYAAAVTEHPISGKTEQYLSVGLDSTLSVADFERPRLDLVAVLDVSGSMTSPFDAYYYDEHGRKREAEPDASTKLAAATQSLCALTQQLHPDDRLGVVLYNHRAHVAKPLRDVGTTDMPAIRRHIRDITADGSTNLADGFEAAVDMLADHTGNPRDEQRVVFLTDMIPNTGATGDSELTELFADAAANGIHTTFVGMGLDANAELADTLSGIRGANHYFVHSAQEFKQRLGDEFAYMVSPLVYDLDLELRTDGYQIASVHGSPSADAATGDLMHVGTLFPSAKQDGEARGGVVLVRLEETRADADLELVASWTERNGSDHTEHVTVEIPDDPETFAHDGIRKAVALARYARELRAWSRDVHERADATGGIDDWLLGDARGDHERESVPLTVPQQSASRFVQLHDYLADEMDAVGDDTLQQELDLLDILGWEAPTAGAEVPNE</sequence>
<feature type="domain" description="VWFA" evidence="1">
    <location>
        <begin position="295"/>
        <end position="498"/>
    </location>
</feature>
<dbReference type="SUPFAM" id="SSF53300">
    <property type="entry name" value="vWA-like"/>
    <property type="match status" value="1"/>
</dbReference>
<dbReference type="InterPro" id="IPR036465">
    <property type="entry name" value="vWFA_dom_sf"/>
</dbReference>
<evidence type="ECO:0000313" key="2">
    <source>
        <dbReference type="EMBL" id="SEW01414.1"/>
    </source>
</evidence>
<keyword evidence="3" id="KW-1185">Reference proteome</keyword>
<dbReference type="Pfam" id="PF13519">
    <property type="entry name" value="VWA_2"/>
    <property type="match status" value="1"/>
</dbReference>
<evidence type="ECO:0000259" key="1">
    <source>
        <dbReference type="PROSITE" id="PS50234"/>
    </source>
</evidence>
<proteinExistence type="predicted"/>
<dbReference type="Gene3D" id="3.40.50.410">
    <property type="entry name" value="von Willebrand factor, type A domain"/>
    <property type="match status" value="1"/>
</dbReference>